<organism evidence="2 3">
    <name type="scientific">Musa acuminata subsp. malaccensis</name>
    <name type="common">Wild banana</name>
    <name type="synonym">Musa malaccensis</name>
    <dbReference type="NCBI Taxonomy" id="214687"/>
    <lineage>
        <taxon>Eukaryota</taxon>
        <taxon>Viridiplantae</taxon>
        <taxon>Streptophyta</taxon>
        <taxon>Embryophyta</taxon>
        <taxon>Tracheophyta</taxon>
        <taxon>Spermatophyta</taxon>
        <taxon>Magnoliopsida</taxon>
        <taxon>Liliopsida</taxon>
        <taxon>Zingiberales</taxon>
        <taxon>Musaceae</taxon>
        <taxon>Musa</taxon>
    </lineage>
</organism>
<accession>A0A804L8F9</accession>
<name>A0A804L8F9_MUSAM</name>
<evidence type="ECO:0000313" key="1">
    <source>
        <dbReference type="EMBL" id="CAG1864749.1"/>
    </source>
</evidence>
<reference evidence="2" key="2">
    <citation type="submission" date="2021-05" db="UniProtKB">
        <authorList>
            <consortium name="EnsemblPlants"/>
        </authorList>
    </citation>
    <scope>IDENTIFICATION</scope>
    <source>
        <strain evidence="2">subsp. malaccensis</strain>
    </source>
</reference>
<sequence>MEATRTSNRSLPIRVENPFSLKVAQVFTGFGIGCGVGIGIGRPIYLGAIPAVQQVLTAARGATDAFSGVGRHVNGSLKKLGLKNIEVGIGCGVGIGHGFGVGIALKPGVVNRIQNCFGEVMGKIMMNLGSIPGLSSVQGIIPSPGQNSINLLNGTPVGNAQVSTLRYSTHDERPAEEATNISHASKATLSEKSVTNRTEKVINNFMQDPLFKDAEVKLSEVAGDLRLENNVLQMLLKHQQVIEELIEENQILRQILAEDFKVPLSKLQAKKDNRRKAYYPCSDCFECRRRRRSAR</sequence>
<protein>
    <submittedName>
        <fullName evidence="1">(wild Malaysian banana) hypothetical protein</fullName>
    </submittedName>
</protein>
<dbReference type="EMBL" id="HG996475">
    <property type="protein sequence ID" value="CAG1864749.1"/>
    <property type="molecule type" value="Genomic_DNA"/>
</dbReference>
<dbReference type="PANTHER" id="PTHR36051:SF2">
    <property type="entry name" value="DYNAMIN"/>
    <property type="match status" value="1"/>
</dbReference>
<evidence type="ECO:0000313" key="2">
    <source>
        <dbReference type="EnsemblPlants" id="Ma11_p16240.1"/>
    </source>
</evidence>
<dbReference type="AlphaFoldDB" id="A0A804L8F9"/>
<evidence type="ECO:0000313" key="3">
    <source>
        <dbReference type="Proteomes" id="UP000012960"/>
    </source>
</evidence>
<reference evidence="1" key="1">
    <citation type="submission" date="2021-03" db="EMBL/GenBank/DDBJ databases">
        <authorList>
            <consortium name="Genoscope - CEA"/>
            <person name="William W."/>
        </authorList>
    </citation>
    <scope>NUCLEOTIDE SEQUENCE</scope>
    <source>
        <strain evidence="1">Doubled-haploid Pahang</strain>
    </source>
</reference>
<dbReference type="EnsemblPlants" id="Ma11_t16240.1">
    <property type="protein sequence ID" value="Ma11_p16240.1"/>
    <property type="gene ID" value="Ma11_g16240"/>
</dbReference>
<proteinExistence type="predicted"/>
<dbReference type="Proteomes" id="UP000012960">
    <property type="component" value="Unplaced"/>
</dbReference>
<dbReference type="FunCoup" id="A0A804L8F9">
    <property type="interactions" value="2511"/>
</dbReference>
<gene>
    <name evidence="1" type="ORF">GSMUA_08790.1</name>
</gene>
<dbReference type="PANTHER" id="PTHR36051">
    <property type="entry name" value="DYNAMIN"/>
    <property type="match status" value="1"/>
</dbReference>
<dbReference type="Gramene" id="Ma11_t16240.1">
    <property type="protein sequence ID" value="Ma11_p16240.1"/>
    <property type="gene ID" value="Ma11_g16240"/>
</dbReference>
<dbReference type="PROSITE" id="PS51257">
    <property type="entry name" value="PROKAR_LIPOPROTEIN"/>
    <property type="match status" value="1"/>
</dbReference>
<keyword evidence="3" id="KW-1185">Reference proteome</keyword>
<dbReference type="OMA" id="AIPMLGQ"/>
<dbReference type="OrthoDB" id="1934430at2759"/>